<proteinExistence type="inferred from homology"/>
<evidence type="ECO:0000256" key="9">
    <source>
        <dbReference type="ARBA" id="ARBA00022723"/>
    </source>
</evidence>
<evidence type="ECO:0000256" key="16">
    <source>
        <dbReference type="ARBA" id="ARBA00023239"/>
    </source>
</evidence>
<accession>A0A7R8ZUV0</accession>
<dbReference type="GO" id="GO:0005524">
    <property type="term" value="F:ATP binding"/>
    <property type="evidence" value="ECO:0007669"/>
    <property type="project" value="UniProtKB-KW"/>
</dbReference>
<dbReference type="GO" id="GO:0052856">
    <property type="term" value="F:NAD(P)HX epimerase activity"/>
    <property type="evidence" value="ECO:0007669"/>
    <property type="project" value="UniProtKB-EC"/>
</dbReference>
<evidence type="ECO:0000256" key="10">
    <source>
        <dbReference type="ARBA" id="ARBA00022741"/>
    </source>
</evidence>
<dbReference type="InterPro" id="IPR000631">
    <property type="entry name" value="CARKD"/>
</dbReference>
<comment type="catalytic activity">
    <reaction evidence="22">
        <text>(6S)-NADHX + ADP = AMP + phosphate + NADH + H(+)</text>
        <dbReference type="Rhea" id="RHEA:32223"/>
        <dbReference type="ChEBI" id="CHEBI:15378"/>
        <dbReference type="ChEBI" id="CHEBI:43474"/>
        <dbReference type="ChEBI" id="CHEBI:57945"/>
        <dbReference type="ChEBI" id="CHEBI:64074"/>
        <dbReference type="ChEBI" id="CHEBI:456215"/>
        <dbReference type="ChEBI" id="CHEBI:456216"/>
        <dbReference type="EC" id="4.2.1.136"/>
    </reaction>
</comment>
<dbReference type="SUPFAM" id="SSF53613">
    <property type="entry name" value="Ribokinase-like"/>
    <property type="match status" value="1"/>
</dbReference>
<dbReference type="SUPFAM" id="SSF64153">
    <property type="entry name" value="YjeF N-terminal domain-like"/>
    <property type="match status" value="1"/>
</dbReference>
<dbReference type="InterPro" id="IPR004443">
    <property type="entry name" value="YjeF_N_dom"/>
</dbReference>
<dbReference type="HAMAP" id="MF_01965">
    <property type="entry name" value="NADHX_dehydratase"/>
    <property type="match status" value="1"/>
</dbReference>
<keyword evidence="10" id="KW-0547">Nucleotide-binding</keyword>
<dbReference type="CDD" id="cd01171">
    <property type="entry name" value="YXKO-related"/>
    <property type="match status" value="1"/>
</dbReference>
<dbReference type="InterPro" id="IPR030677">
    <property type="entry name" value="Nnr"/>
</dbReference>
<dbReference type="PROSITE" id="PS51383">
    <property type="entry name" value="YJEF_C_3"/>
    <property type="match status" value="1"/>
</dbReference>
<evidence type="ECO:0000313" key="24">
    <source>
        <dbReference type="EMBL" id="CAD7237363.1"/>
    </source>
</evidence>
<keyword evidence="13" id="KW-0630">Potassium</keyword>
<keyword evidence="11" id="KW-0067">ATP-binding</keyword>
<evidence type="ECO:0000256" key="4">
    <source>
        <dbReference type="ARBA" id="ARBA00006001"/>
    </source>
</evidence>
<dbReference type="NCBIfam" id="TIGR00197">
    <property type="entry name" value="yjeF_nterm"/>
    <property type="match status" value="1"/>
</dbReference>
<dbReference type="Gene3D" id="3.40.1190.20">
    <property type="match status" value="1"/>
</dbReference>
<evidence type="ECO:0000256" key="23">
    <source>
        <dbReference type="ARBA" id="ARBA00049209"/>
    </source>
</evidence>
<dbReference type="GO" id="GO:0052855">
    <property type="term" value="F:ADP-dependent NAD(P)H-hydrate dehydratase activity"/>
    <property type="evidence" value="ECO:0007669"/>
    <property type="project" value="UniProtKB-EC"/>
</dbReference>
<dbReference type="Pfam" id="PF03853">
    <property type="entry name" value="YjeF_N"/>
    <property type="match status" value="1"/>
</dbReference>
<comment type="catalytic activity">
    <reaction evidence="1">
        <text>(6R)-NADHX = (6S)-NADHX</text>
        <dbReference type="Rhea" id="RHEA:32215"/>
        <dbReference type="ChEBI" id="CHEBI:64074"/>
        <dbReference type="ChEBI" id="CHEBI:64075"/>
        <dbReference type="EC" id="5.1.99.6"/>
    </reaction>
</comment>
<comment type="cofactor">
    <cofactor evidence="3">
        <name>K(+)</name>
        <dbReference type="ChEBI" id="CHEBI:29103"/>
    </cofactor>
</comment>
<evidence type="ECO:0000256" key="13">
    <source>
        <dbReference type="ARBA" id="ARBA00022958"/>
    </source>
</evidence>
<dbReference type="AlphaFoldDB" id="A0A7R8ZUV0"/>
<dbReference type="Pfam" id="PF01256">
    <property type="entry name" value="Carb_kinase"/>
    <property type="match status" value="1"/>
</dbReference>
<dbReference type="InterPro" id="IPR036652">
    <property type="entry name" value="YjeF_N_dom_sf"/>
</dbReference>
<evidence type="ECO:0000256" key="1">
    <source>
        <dbReference type="ARBA" id="ARBA00000013"/>
    </source>
</evidence>
<dbReference type="EC" id="4.2.1.93" evidence="8"/>
<evidence type="ECO:0000256" key="5">
    <source>
        <dbReference type="ARBA" id="ARBA00009524"/>
    </source>
</evidence>
<comment type="function">
    <text evidence="18">Bifunctional enzyme that catalyzes the epimerization of the S- and R-forms of NAD(P)HX and the dehydration of the S-form of NAD(P)HX at the expense of ADP, which is converted to AMP. This allows the repair of both epimers of NAD(P)HX, a damaged form of NAD(P)H that is a result of enzymatic or heat-dependent hydration.</text>
</comment>
<reference evidence="24" key="1">
    <citation type="submission" date="2020-11" db="EMBL/GenBank/DDBJ databases">
        <authorList>
            <person name="Tran Van P."/>
        </authorList>
    </citation>
    <scope>NUCLEOTIDE SEQUENCE</scope>
</reference>
<dbReference type="GO" id="GO:0046872">
    <property type="term" value="F:metal ion binding"/>
    <property type="evidence" value="ECO:0007669"/>
    <property type="project" value="UniProtKB-KW"/>
</dbReference>
<dbReference type="EC" id="5.1.99.6" evidence="6"/>
<name>A0A7R8ZUV0_9CRUS</name>
<comment type="similarity">
    <text evidence="5">In the C-terminal section; belongs to the NnrD/CARKD family.</text>
</comment>
<evidence type="ECO:0000256" key="14">
    <source>
        <dbReference type="ARBA" id="ARBA00023027"/>
    </source>
</evidence>
<feature type="non-terminal residue" evidence="24">
    <location>
        <position position="461"/>
    </location>
</feature>
<evidence type="ECO:0000256" key="18">
    <source>
        <dbReference type="ARBA" id="ARBA00025153"/>
    </source>
</evidence>
<evidence type="ECO:0000256" key="6">
    <source>
        <dbReference type="ARBA" id="ARBA00012228"/>
    </source>
</evidence>
<dbReference type="PANTHER" id="PTHR12592">
    <property type="entry name" value="ATP-DEPENDENT (S)-NAD(P)H-HYDRATE DEHYDRATASE FAMILY MEMBER"/>
    <property type="match status" value="1"/>
</dbReference>
<keyword evidence="17" id="KW-0511">Multifunctional enzyme</keyword>
<organism evidence="24">
    <name type="scientific">Cyprideis torosa</name>
    <dbReference type="NCBI Taxonomy" id="163714"/>
    <lineage>
        <taxon>Eukaryota</taxon>
        <taxon>Metazoa</taxon>
        <taxon>Ecdysozoa</taxon>
        <taxon>Arthropoda</taxon>
        <taxon>Crustacea</taxon>
        <taxon>Oligostraca</taxon>
        <taxon>Ostracoda</taxon>
        <taxon>Podocopa</taxon>
        <taxon>Podocopida</taxon>
        <taxon>Cytherocopina</taxon>
        <taxon>Cytheroidea</taxon>
        <taxon>Cytherideidae</taxon>
        <taxon>Cyprideis</taxon>
    </lineage>
</organism>
<evidence type="ECO:0000256" key="17">
    <source>
        <dbReference type="ARBA" id="ARBA00023268"/>
    </source>
</evidence>
<evidence type="ECO:0000256" key="3">
    <source>
        <dbReference type="ARBA" id="ARBA00001958"/>
    </source>
</evidence>
<dbReference type="PROSITE" id="PS01050">
    <property type="entry name" value="YJEF_C_2"/>
    <property type="match status" value="1"/>
</dbReference>
<evidence type="ECO:0000256" key="22">
    <source>
        <dbReference type="ARBA" id="ARBA00048238"/>
    </source>
</evidence>
<keyword evidence="15" id="KW-0413">Isomerase</keyword>
<evidence type="ECO:0000256" key="7">
    <source>
        <dbReference type="ARBA" id="ARBA00013129"/>
    </source>
</evidence>
<evidence type="ECO:0000256" key="21">
    <source>
        <dbReference type="ARBA" id="ARBA00047472"/>
    </source>
</evidence>
<dbReference type="EMBL" id="OB687140">
    <property type="protein sequence ID" value="CAD7237363.1"/>
    <property type="molecule type" value="Genomic_DNA"/>
</dbReference>
<dbReference type="EC" id="4.2.1.136" evidence="7"/>
<dbReference type="PROSITE" id="PS51385">
    <property type="entry name" value="YJEF_N"/>
    <property type="match status" value="1"/>
</dbReference>
<keyword evidence="14" id="KW-0520">NAD</keyword>
<dbReference type="InterPro" id="IPR029056">
    <property type="entry name" value="Ribokinase-like"/>
</dbReference>
<dbReference type="HAMAP" id="MF_01966">
    <property type="entry name" value="NADHX_epimerase"/>
    <property type="match status" value="1"/>
</dbReference>
<comment type="similarity">
    <text evidence="4">In the N-terminal section; belongs to the NnrE/AIBP family.</text>
</comment>
<dbReference type="InterPro" id="IPR017953">
    <property type="entry name" value="Carbohydrate_kinase_pred_CS"/>
</dbReference>
<dbReference type="GO" id="GO:0110051">
    <property type="term" value="P:metabolite repair"/>
    <property type="evidence" value="ECO:0007669"/>
    <property type="project" value="TreeGrafter"/>
</dbReference>
<dbReference type="OrthoDB" id="10063962at2759"/>
<evidence type="ECO:0000256" key="20">
    <source>
        <dbReference type="ARBA" id="ARBA00032624"/>
    </source>
</evidence>
<dbReference type="PANTHER" id="PTHR12592:SF0">
    <property type="entry name" value="ATP-DEPENDENT (S)-NAD(P)H-HYDRATE DEHYDRATASE"/>
    <property type="match status" value="1"/>
</dbReference>
<protein>
    <recommendedName>
        <fullName evidence="19">NAD(P)HX dehydratase</fullName>
        <ecNumber evidence="7">4.2.1.136</ecNumber>
        <ecNumber evidence="8">4.2.1.93</ecNumber>
        <ecNumber evidence="6">5.1.99.6</ecNumber>
    </recommendedName>
    <alternativeName>
        <fullName evidence="20">Nicotinamide nucleotide repair protein</fullName>
    </alternativeName>
</protein>
<keyword evidence="12" id="KW-0521">NADP</keyword>
<dbReference type="GO" id="GO:0047453">
    <property type="term" value="F:ATP-dependent NAD(P)H-hydrate dehydratase activity"/>
    <property type="evidence" value="ECO:0007669"/>
    <property type="project" value="UniProtKB-EC"/>
</dbReference>
<evidence type="ECO:0000256" key="11">
    <source>
        <dbReference type="ARBA" id="ARBA00022840"/>
    </source>
</evidence>
<keyword evidence="9" id="KW-0479">Metal-binding</keyword>
<evidence type="ECO:0000256" key="12">
    <source>
        <dbReference type="ARBA" id="ARBA00022857"/>
    </source>
</evidence>
<sequence>MRLADGATIQHTPISSTNLMERAADRCVKRILQEKPAADLEFWIFCGVGNNGGDGLVIARLLLALGFKVHTFILEFSSNYSPDFNINLKRLQDQGYEPGFIREASDCPDIPDSCWIIDAIFGTGLSRAPGGWLREVIAQINRSPSRVISIDFPSGLFSEAPVEDPESIVQASLTLTFQQPKLAFLLPSAYRFVGQWEILDIGLSDDFIEQLEGCHELVDHELARQFLRQKGRFDHKGTAGHSLLMGGSFGKIGAVILASKAALRAGSGLVSVYVPKCGYDPLQTANPEVMVEVDDEQYIQFFNFRTKPTAIGIGPGLGTHIKTKEGFVKFLKSNSDPLVLDADALNIISEHDEIKELIPAKSILTPHPREFERLAGPWANDFEKLEKQQEFARRYNCVVVLKGAHTSITQGSKIFFNGSGNPALATAGSGDVLTGILTGLLAQGYDSLQASILGVFLHGRA</sequence>
<keyword evidence="16" id="KW-0456">Lyase</keyword>
<comment type="catalytic activity">
    <reaction evidence="23">
        <text>(6S)-NADPHX + ADP = AMP + phosphate + NADPH + H(+)</text>
        <dbReference type="Rhea" id="RHEA:32235"/>
        <dbReference type="ChEBI" id="CHEBI:15378"/>
        <dbReference type="ChEBI" id="CHEBI:43474"/>
        <dbReference type="ChEBI" id="CHEBI:57783"/>
        <dbReference type="ChEBI" id="CHEBI:64076"/>
        <dbReference type="ChEBI" id="CHEBI:456215"/>
        <dbReference type="ChEBI" id="CHEBI:456216"/>
        <dbReference type="EC" id="4.2.1.136"/>
    </reaction>
</comment>
<dbReference type="NCBIfam" id="TIGR00196">
    <property type="entry name" value="yjeF_cterm"/>
    <property type="match status" value="1"/>
</dbReference>
<dbReference type="PIRSF" id="PIRSF017184">
    <property type="entry name" value="Nnr"/>
    <property type="match status" value="1"/>
</dbReference>
<comment type="catalytic activity">
    <reaction evidence="2">
        <text>(6R)-NADPHX = (6S)-NADPHX</text>
        <dbReference type="Rhea" id="RHEA:32227"/>
        <dbReference type="ChEBI" id="CHEBI:64076"/>
        <dbReference type="ChEBI" id="CHEBI:64077"/>
        <dbReference type="EC" id="5.1.99.6"/>
    </reaction>
</comment>
<dbReference type="Gene3D" id="3.40.50.10260">
    <property type="entry name" value="YjeF N-terminal domain"/>
    <property type="match status" value="1"/>
</dbReference>
<evidence type="ECO:0000256" key="2">
    <source>
        <dbReference type="ARBA" id="ARBA00000909"/>
    </source>
</evidence>
<gene>
    <name evidence="24" type="ORF">CTOB1V02_LOCUS15178</name>
</gene>
<comment type="catalytic activity">
    <reaction evidence="21">
        <text>(6S)-NADPHX + ATP = ADP + phosphate + NADPH + H(+)</text>
        <dbReference type="Rhea" id="RHEA:32231"/>
        <dbReference type="ChEBI" id="CHEBI:15378"/>
        <dbReference type="ChEBI" id="CHEBI:30616"/>
        <dbReference type="ChEBI" id="CHEBI:43474"/>
        <dbReference type="ChEBI" id="CHEBI:57783"/>
        <dbReference type="ChEBI" id="CHEBI:64076"/>
        <dbReference type="ChEBI" id="CHEBI:456216"/>
        <dbReference type="EC" id="4.2.1.93"/>
    </reaction>
</comment>
<evidence type="ECO:0000256" key="19">
    <source>
        <dbReference type="ARBA" id="ARBA00029804"/>
    </source>
</evidence>
<evidence type="ECO:0000256" key="15">
    <source>
        <dbReference type="ARBA" id="ARBA00023235"/>
    </source>
</evidence>
<evidence type="ECO:0000256" key="8">
    <source>
        <dbReference type="ARBA" id="ARBA00013249"/>
    </source>
</evidence>